<dbReference type="Proteomes" id="UP000663868">
    <property type="component" value="Unassembled WGS sequence"/>
</dbReference>
<evidence type="ECO:0000313" key="3">
    <source>
        <dbReference type="EMBL" id="CAF1025401.1"/>
    </source>
</evidence>
<dbReference type="Proteomes" id="UP000663860">
    <property type="component" value="Unassembled WGS sequence"/>
</dbReference>
<keyword evidence="2" id="KW-0472">Membrane</keyword>
<comment type="caution">
    <text evidence="3">The sequence shown here is derived from an EMBL/GenBank/DDBJ whole genome shotgun (WGS) entry which is preliminary data.</text>
</comment>
<gene>
    <name evidence="3" type="ORF">IZO911_LOCUS18958</name>
    <name evidence="4" type="ORF">KXQ929_LOCUS17238</name>
</gene>
<evidence type="ECO:0000313" key="4">
    <source>
        <dbReference type="EMBL" id="CAF3804411.1"/>
    </source>
</evidence>
<dbReference type="EMBL" id="CAJOBB010001076">
    <property type="protein sequence ID" value="CAF3804411.1"/>
    <property type="molecule type" value="Genomic_DNA"/>
</dbReference>
<reference evidence="3" key="1">
    <citation type="submission" date="2021-02" db="EMBL/GenBank/DDBJ databases">
        <authorList>
            <person name="Nowell W R."/>
        </authorList>
    </citation>
    <scope>NUCLEOTIDE SEQUENCE</scope>
</reference>
<proteinExistence type="predicted"/>
<feature type="compositionally biased region" description="Polar residues" evidence="1">
    <location>
        <begin position="82"/>
        <end position="94"/>
    </location>
</feature>
<accession>A0A814IRZ7</accession>
<feature type="transmembrane region" description="Helical" evidence="2">
    <location>
        <begin position="26"/>
        <end position="51"/>
    </location>
</feature>
<evidence type="ECO:0000256" key="2">
    <source>
        <dbReference type="SAM" id="Phobius"/>
    </source>
</evidence>
<keyword evidence="2" id="KW-0812">Transmembrane</keyword>
<evidence type="ECO:0000313" key="5">
    <source>
        <dbReference type="Proteomes" id="UP000663860"/>
    </source>
</evidence>
<dbReference type="EMBL" id="CAJNOE010000186">
    <property type="protein sequence ID" value="CAF1025401.1"/>
    <property type="molecule type" value="Genomic_DNA"/>
</dbReference>
<organism evidence="3 5">
    <name type="scientific">Adineta steineri</name>
    <dbReference type="NCBI Taxonomy" id="433720"/>
    <lineage>
        <taxon>Eukaryota</taxon>
        <taxon>Metazoa</taxon>
        <taxon>Spiralia</taxon>
        <taxon>Gnathifera</taxon>
        <taxon>Rotifera</taxon>
        <taxon>Eurotatoria</taxon>
        <taxon>Bdelloidea</taxon>
        <taxon>Adinetida</taxon>
        <taxon>Adinetidae</taxon>
        <taxon>Adineta</taxon>
    </lineage>
</organism>
<protein>
    <submittedName>
        <fullName evidence="3">Uncharacterized protein</fullName>
    </submittedName>
</protein>
<feature type="region of interest" description="Disordered" evidence="1">
    <location>
        <begin position="82"/>
        <end position="107"/>
    </location>
</feature>
<evidence type="ECO:0000256" key="1">
    <source>
        <dbReference type="SAM" id="MobiDB-lite"/>
    </source>
</evidence>
<dbReference type="AlphaFoldDB" id="A0A814IRZ7"/>
<keyword evidence="2" id="KW-1133">Transmembrane helix</keyword>
<sequence length="107" mass="12146">MPLSCDYNGTKCKTLSTGKTIETNTISGFIIASIACLIFIIFLVIITYMLCCKGYFRNRFHTRSRLHPTLLNQNQSMSINLDEQQSIPNSQKSPDLSLCSDVETKRY</sequence>
<name>A0A814IRZ7_9BILA</name>